<dbReference type="RefSeq" id="WP_006822301.1">
    <property type="nucleotide sequence ID" value="NZ_CP004350.1"/>
</dbReference>
<evidence type="ECO:0000313" key="4">
    <source>
        <dbReference type="Proteomes" id="UP000019226"/>
    </source>
</evidence>
<feature type="transmembrane region" description="Helical" evidence="1">
    <location>
        <begin position="62"/>
        <end position="95"/>
    </location>
</feature>
<dbReference type="InterPro" id="IPR021949">
    <property type="entry name" value="DUF3566_TM"/>
</dbReference>
<feature type="domain" description="DUF3566" evidence="2">
    <location>
        <begin position="3"/>
        <end position="111"/>
    </location>
</feature>
<protein>
    <recommendedName>
        <fullName evidence="2">DUF3566 domain-containing protein</fullName>
    </recommendedName>
</protein>
<keyword evidence="1" id="KW-0812">Transmembrane</keyword>
<dbReference type="EMBL" id="CP004350">
    <property type="protein sequence ID" value="AHI18603.1"/>
    <property type="molecule type" value="Genomic_DNA"/>
</dbReference>
<sequence length="132" mass="13998">MARRNVSLKRISPLSAFRVGLAMSLVGLVAWLLAVVLLYFGMDQFGIWESLNSLIFDVGGNQTITFGMVVSICALIGAVIAILNTILAPILALIYNAIVDLFGGIEIGLQDRATKSAKSANKSTSKPAKANS</sequence>
<feature type="transmembrane region" description="Helical" evidence="1">
    <location>
        <begin position="21"/>
        <end position="42"/>
    </location>
</feature>
<dbReference type="Proteomes" id="UP000019226">
    <property type="component" value="Chromosome"/>
</dbReference>
<keyword evidence="4" id="KW-1185">Reference proteome</keyword>
<organism evidence="3 4">
    <name type="scientific">Corynebacterium casei LMG S-19264</name>
    <dbReference type="NCBI Taxonomy" id="1285583"/>
    <lineage>
        <taxon>Bacteria</taxon>
        <taxon>Bacillati</taxon>
        <taxon>Actinomycetota</taxon>
        <taxon>Actinomycetes</taxon>
        <taxon>Mycobacteriales</taxon>
        <taxon>Corynebacteriaceae</taxon>
        <taxon>Corynebacterium</taxon>
    </lineage>
</organism>
<name>A0ABM5PL38_9CORY</name>
<keyword evidence="1" id="KW-0472">Membrane</keyword>
<dbReference type="Pfam" id="PF12089">
    <property type="entry name" value="DUF3566"/>
    <property type="match status" value="1"/>
</dbReference>
<dbReference type="GeneID" id="82876256"/>
<keyword evidence="1" id="KW-1133">Transmembrane helix</keyword>
<gene>
    <name evidence="3" type="ORF">CCASEI_00080</name>
</gene>
<accession>A0ABM5PL38</accession>
<proteinExistence type="predicted"/>
<reference evidence="4" key="1">
    <citation type="submission" date="2013-02" db="EMBL/GenBank/DDBJ databases">
        <title>The complete genome sequence of Corynebacterium casei LMG S-19264 (=DSM 44701).</title>
        <authorList>
            <person name="Ruckert C."/>
            <person name="Albersmeier A."/>
            <person name="Kalinowski J."/>
        </authorList>
    </citation>
    <scope>NUCLEOTIDE SEQUENCE [LARGE SCALE GENOMIC DNA]</scope>
    <source>
        <strain evidence="4">LMG S-19264</strain>
    </source>
</reference>
<evidence type="ECO:0000259" key="2">
    <source>
        <dbReference type="Pfam" id="PF12089"/>
    </source>
</evidence>
<evidence type="ECO:0000256" key="1">
    <source>
        <dbReference type="SAM" id="Phobius"/>
    </source>
</evidence>
<evidence type="ECO:0000313" key="3">
    <source>
        <dbReference type="EMBL" id="AHI18603.1"/>
    </source>
</evidence>